<proteinExistence type="predicted"/>
<name>A0ABR0EAQ0_ZASCE</name>
<reference evidence="1 2" key="1">
    <citation type="journal article" date="2023" name="G3 (Bethesda)">
        <title>A chromosome-level genome assembly of Zasmidium syzygii isolated from banana leaves.</title>
        <authorList>
            <person name="van Westerhoven A.C."/>
            <person name="Mehrabi R."/>
            <person name="Talebi R."/>
            <person name="Steentjes M.B.F."/>
            <person name="Corcolon B."/>
            <person name="Chong P.A."/>
            <person name="Kema G.H.J."/>
            <person name="Seidl M.F."/>
        </authorList>
    </citation>
    <scope>NUCLEOTIDE SEQUENCE [LARGE SCALE GENOMIC DNA]</scope>
    <source>
        <strain evidence="1 2">P124</strain>
    </source>
</reference>
<sequence>MPTVIDRATLQSLFDNPTSSDLLIEAGAQCVRTFRVHKYILSAAIQSIEDRCTLPNGTMIPGQTRIRIPENPDVVETMLRHVYDFQDPRLQVKNIRDIDFGKRSLWHDFSFFMDLRKTSRKYDLEVLDDITALLIGACIQHERVDDNELILRMCRIVFEDNHPSNGELNALVAKEAHIRRRTSGTLVYSSDGAMGTVVGRCKDTNVRIRFDDKWRAERIWIEKRLRAAGLDWVYEAAAAFDDL</sequence>
<comment type="caution">
    <text evidence="1">The sequence shown here is derived from an EMBL/GenBank/DDBJ whole genome shotgun (WGS) entry which is preliminary data.</text>
</comment>
<dbReference type="EMBL" id="JAXOVC010000008">
    <property type="protein sequence ID" value="KAK4498210.1"/>
    <property type="molecule type" value="Genomic_DNA"/>
</dbReference>
<evidence type="ECO:0000313" key="2">
    <source>
        <dbReference type="Proteomes" id="UP001305779"/>
    </source>
</evidence>
<dbReference type="Proteomes" id="UP001305779">
    <property type="component" value="Unassembled WGS sequence"/>
</dbReference>
<organism evidence="1 2">
    <name type="scientific">Zasmidium cellare</name>
    <name type="common">Wine cellar mold</name>
    <name type="synonym">Racodium cellare</name>
    <dbReference type="NCBI Taxonomy" id="395010"/>
    <lineage>
        <taxon>Eukaryota</taxon>
        <taxon>Fungi</taxon>
        <taxon>Dikarya</taxon>
        <taxon>Ascomycota</taxon>
        <taxon>Pezizomycotina</taxon>
        <taxon>Dothideomycetes</taxon>
        <taxon>Dothideomycetidae</taxon>
        <taxon>Mycosphaerellales</taxon>
        <taxon>Mycosphaerellaceae</taxon>
        <taxon>Zasmidium</taxon>
    </lineage>
</organism>
<evidence type="ECO:0000313" key="1">
    <source>
        <dbReference type="EMBL" id="KAK4498210.1"/>
    </source>
</evidence>
<dbReference type="InterPro" id="IPR011333">
    <property type="entry name" value="SKP1/BTB/POZ_sf"/>
</dbReference>
<keyword evidence="2" id="KW-1185">Reference proteome</keyword>
<evidence type="ECO:0008006" key="3">
    <source>
        <dbReference type="Google" id="ProtNLM"/>
    </source>
</evidence>
<protein>
    <recommendedName>
        <fullName evidence="3">BTB domain-containing protein</fullName>
    </recommendedName>
</protein>
<gene>
    <name evidence="1" type="ORF">PRZ48_010867</name>
</gene>
<dbReference type="Gene3D" id="3.30.710.10">
    <property type="entry name" value="Potassium Channel Kv1.1, Chain A"/>
    <property type="match status" value="1"/>
</dbReference>
<accession>A0ABR0EAQ0</accession>